<keyword evidence="3" id="KW-0034">Amyloid</keyword>
<evidence type="ECO:0000313" key="3">
    <source>
        <dbReference type="EMBL" id="KAF4446600.1"/>
    </source>
</evidence>
<dbReference type="AlphaFoldDB" id="A0A8H4KAB7"/>
<dbReference type="EMBL" id="JAADJG010000448">
    <property type="protein sequence ID" value="KAF4446600.1"/>
    <property type="molecule type" value="Genomic_DNA"/>
</dbReference>
<dbReference type="Proteomes" id="UP000605986">
    <property type="component" value="Unassembled WGS sequence"/>
</dbReference>
<evidence type="ECO:0000313" key="4">
    <source>
        <dbReference type="Proteomes" id="UP000605986"/>
    </source>
</evidence>
<reference evidence="3" key="1">
    <citation type="submission" date="2020-01" db="EMBL/GenBank/DDBJ databases">
        <title>Identification and distribution of gene clusters putatively required for synthesis of sphingolipid metabolism inhibitors in phylogenetically diverse species of the filamentous fungus Fusarium.</title>
        <authorList>
            <person name="Kim H.-S."/>
            <person name="Busman M."/>
            <person name="Brown D.W."/>
            <person name="Divon H."/>
            <person name="Uhlig S."/>
            <person name="Proctor R.H."/>
        </authorList>
    </citation>
    <scope>NUCLEOTIDE SEQUENCE</scope>
    <source>
        <strain evidence="3">NRRL 53441</strain>
    </source>
</reference>
<keyword evidence="4" id="KW-1185">Reference proteome</keyword>
<feature type="domain" description="Prion-inhibition and propagation HeLo" evidence="2">
    <location>
        <begin position="6"/>
        <end position="200"/>
    </location>
</feature>
<dbReference type="InterPro" id="IPR029498">
    <property type="entry name" value="HeLo_dom"/>
</dbReference>
<proteinExistence type="predicted"/>
<comment type="caution">
    <text evidence="3">The sequence shown here is derived from an EMBL/GenBank/DDBJ whole genome shotgun (WGS) entry which is preliminary data.</text>
</comment>
<feature type="region of interest" description="Disordered" evidence="1">
    <location>
        <begin position="561"/>
        <end position="610"/>
    </location>
</feature>
<evidence type="ECO:0000256" key="1">
    <source>
        <dbReference type="SAM" id="MobiDB-lite"/>
    </source>
</evidence>
<dbReference type="PANTHER" id="PTHR37542">
    <property type="entry name" value="HELO DOMAIN-CONTAINING PROTEIN-RELATED"/>
    <property type="match status" value="1"/>
</dbReference>
<keyword evidence="3" id="KW-0640">Prion</keyword>
<sequence length="610" mass="68883">MAEAFGLAAGILPMFKLCLDYFQFYKTAQASTVDSQILLYKLDCEHESFNIWGEKHGVFEEEDSEKRNPELDHPNRRPKITTALKLIHGLLSDAEALRERYGVGISTTASSSNLTQPYPSNSGLKRLKWLRRRSGDEGMLDIVQKTRWAINDKTKFQDLITHLHDLVDSLYKILPVPPRDVNAVAIRDIRSLTGNMANLEVFEKASQDAYPAWSGAASVMREAASTRAPDAISQWVAELEDESGIDGELNRSVMDKPKTGKDFESAMAPAFTQPHYFYGSAFFVFTQDCPSSSSLSCGLERLEIHRHGPSFVFENDKERVWGLGNRITEAINPSIDIEKINGFANASYEVQESVGKVMTDLIKGMYPAARVYIYCPPCRCAIRSALIICQGQNKDIILYRTRVDERIPCSCCPSKEKLDRLRSIHKTTYEWDIGLIGDEPFKTSIRYIDRSWLEKRIYALETELYDKDNLRDDRGQISDLLGSLFPREWTEKHLFFAEASHCSWILQTKPFPWSPRFKTVYLGTFTSPPMTTSKRYLAPPGSETAFGNSLKIPSRAGSILSRDSGFSPKEPPAETTGLLRKSYSSASYQASDETGMSSDEESRSSKRIKM</sequence>
<dbReference type="OrthoDB" id="5061433at2759"/>
<name>A0A8H4KAB7_9HYPO</name>
<dbReference type="InterPro" id="IPR038305">
    <property type="entry name" value="HeLo_sf"/>
</dbReference>
<dbReference type="Pfam" id="PF14479">
    <property type="entry name" value="HeLo"/>
    <property type="match status" value="1"/>
</dbReference>
<accession>A0A8H4KAB7</accession>
<protein>
    <submittedName>
        <fullName evidence="3">Prion-inhibition and propagation-domain-containing protein</fullName>
    </submittedName>
</protein>
<dbReference type="Gene3D" id="1.20.120.1020">
    <property type="entry name" value="Prion-inhibition and propagation, HeLo domain"/>
    <property type="match status" value="1"/>
</dbReference>
<evidence type="ECO:0000259" key="2">
    <source>
        <dbReference type="Pfam" id="PF14479"/>
    </source>
</evidence>
<feature type="compositionally biased region" description="Polar residues" evidence="1">
    <location>
        <begin position="582"/>
        <end position="597"/>
    </location>
</feature>
<gene>
    <name evidence="3" type="ORF">F53441_9781</name>
</gene>
<organism evidence="3 4">
    <name type="scientific">Fusarium austroafricanum</name>
    <dbReference type="NCBI Taxonomy" id="2364996"/>
    <lineage>
        <taxon>Eukaryota</taxon>
        <taxon>Fungi</taxon>
        <taxon>Dikarya</taxon>
        <taxon>Ascomycota</taxon>
        <taxon>Pezizomycotina</taxon>
        <taxon>Sordariomycetes</taxon>
        <taxon>Hypocreomycetidae</taxon>
        <taxon>Hypocreales</taxon>
        <taxon>Nectriaceae</taxon>
        <taxon>Fusarium</taxon>
        <taxon>Fusarium concolor species complex</taxon>
    </lineage>
</organism>